<dbReference type="GO" id="GO:0006979">
    <property type="term" value="P:response to oxidative stress"/>
    <property type="evidence" value="ECO:0007669"/>
    <property type="project" value="InterPro"/>
</dbReference>
<protein>
    <recommendedName>
        <fullName evidence="2">Peroxidase</fullName>
        <ecNumber evidence="2">1.11.1.-</ecNumber>
    </recommendedName>
</protein>
<comment type="similarity">
    <text evidence="1">Belongs to the peroxidase family.</text>
</comment>
<dbReference type="PROSITE" id="PS50873">
    <property type="entry name" value="PEROXIDASE_4"/>
    <property type="match status" value="1"/>
</dbReference>
<keyword evidence="2" id="KW-0732">Signal</keyword>
<dbReference type="GO" id="GO:0020037">
    <property type="term" value="F:heme binding"/>
    <property type="evidence" value="ECO:0007669"/>
    <property type="project" value="UniProtKB-UniRule"/>
</dbReference>
<evidence type="ECO:0000313" key="4">
    <source>
        <dbReference type="EMBL" id="KAJ7653390.1"/>
    </source>
</evidence>
<comment type="caution">
    <text evidence="4">The sequence shown here is derived from an EMBL/GenBank/DDBJ whole genome shotgun (WGS) entry which is preliminary data.</text>
</comment>
<keyword evidence="2 4" id="KW-0575">Peroxidase</keyword>
<accession>A0AAD7CM99</accession>
<dbReference type="EC" id="1.11.1.-" evidence="2"/>
<dbReference type="Pfam" id="PF00141">
    <property type="entry name" value="peroxidase"/>
    <property type="match status" value="1"/>
</dbReference>
<dbReference type="AlphaFoldDB" id="A0AAD7CM99"/>
<dbReference type="InterPro" id="IPR010255">
    <property type="entry name" value="Haem_peroxidase_sf"/>
</dbReference>
<dbReference type="PRINTS" id="PR00458">
    <property type="entry name" value="PEROXIDASE"/>
</dbReference>
<evidence type="ECO:0000256" key="2">
    <source>
        <dbReference type="RuleBase" id="RU363051"/>
    </source>
</evidence>
<evidence type="ECO:0000259" key="3">
    <source>
        <dbReference type="PROSITE" id="PS50873"/>
    </source>
</evidence>
<feature type="chain" id="PRO_5041770560" description="Peroxidase" evidence="2">
    <location>
        <begin position="20"/>
        <end position="473"/>
    </location>
</feature>
<dbReference type="Gene3D" id="1.10.420.10">
    <property type="entry name" value="Peroxidase, domain 2"/>
    <property type="match status" value="1"/>
</dbReference>
<proteinExistence type="inferred from homology"/>
<dbReference type="Gene3D" id="1.10.520.10">
    <property type="match status" value="1"/>
</dbReference>
<evidence type="ECO:0000256" key="1">
    <source>
        <dbReference type="RuleBase" id="RU004241"/>
    </source>
</evidence>
<dbReference type="SUPFAM" id="SSF48113">
    <property type="entry name" value="Heme-dependent peroxidases"/>
    <property type="match status" value="1"/>
</dbReference>
<dbReference type="GO" id="GO:0046872">
    <property type="term" value="F:metal ion binding"/>
    <property type="evidence" value="ECO:0007669"/>
    <property type="project" value="UniProtKB-UniRule"/>
</dbReference>
<keyword evidence="2" id="KW-0560">Oxidoreductase</keyword>
<dbReference type="InterPro" id="IPR002016">
    <property type="entry name" value="Haem_peroxidase"/>
</dbReference>
<dbReference type="Proteomes" id="UP001221757">
    <property type="component" value="Unassembled WGS sequence"/>
</dbReference>
<keyword evidence="5" id="KW-1185">Reference proteome</keyword>
<feature type="signal peptide" evidence="2">
    <location>
        <begin position="1"/>
        <end position="19"/>
    </location>
</feature>
<sequence>MLSLIFLASLVTTNTYVWPSPQLDALESARFDQLGHNKLFGPDINPCNTDSFTGNTSGRSDAGDWIRTVRHSQRSQNRLDALIHFADEQSRPEATHLYPPSMFTVADSIAIGALLAIENCGGPEIAFRGGRADAGEPKIPGVLQPQQYLQSHIDSFARQVLTQTEMISLIACGHTFGGVQHAAFPDPEFNDTTNTLSVEHFDTTSVQFDNNIATEYISGSTRNPLVVGFNDSTNSDKRIFGSDGNATMASFAKSPALFVSTYADLFLPMLDTVPRGVQLTEVIAPLPVKPFNLQLLLDGDTLQFAGEVRLWNRTLNDMPTVSLLWDDRVGGNNNISLTPSGESTANSGRYTGVWYSFTIGEIVFLSLDAATGITSMRFLVNGTLENQGGLGFAVQDGVLFSTSSCHTSENPFIGRFDVGVRNGLNLTRVYLEQTTQDNVGRPLVVETDIPHSKTKTALPIWCQSRLKHPQTWV</sequence>
<name>A0AAD7CM99_MYCRO</name>
<feature type="domain" description="Plant heme peroxidase family profile" evidence="3">
    <location>
        <begin position="44"/>
        <end position="316"/>
    </location>
</feature>
<dbReference type="EMBL" id="JARKIE010000337">
    <property type="protein sequence ID" value="KAJ7653390.1"/>
    <property type="molecule type" value="Genomic_DNA"/>
</dbReference>
<gene>
    <name evidence="4" type="ORF">B0H17DRAFT_1147161</name>
</gene>
<reference evidence="4" key="1">
    <citation type="submission" date="2023-03" db="EMBL/GenBank/DDBJ databases">
        <title>Massive genome expansion in bonnet fungi (Mycena s.s.) driven by repeated elements and novel gene families across ecological guilds.</title>
        <authorList>
            <consortium name="Lawrence Berkeley National Laboratory"/>
            <person name="Harder C.B."/>
            <person name="Miyauchi S."/>
            <person name="Viragh M."/>
            <person name="Kuo A."/>
            <person name="Thoen E."/>
            <person name="Andreopoulos B."/>
            <person name="Lu D."/>
            <person name="Skrede I."/>
            <person name="Drula E."/>
            <person name="Henrissat B."/>
            <person name="Morin E."/>
            <person name="Kohler A."/>
            <person name="Barry K."/>
            <person name="LaButti K."/>
            <person name="Morin E."/>
            <person name="Salamov A."/>
            <person name="Lipzen A."/>
            <person name="Mereny Z."/>
            <person name="Hegedus B."/>
            <person name="Baldrian P."/>
            <person name="Stursova M."/>
            <person name="Weitz H."/>
            <person name="Taylor A."/>
            <person name="Grigoriev I.V."/>
            <person name="Nagy L.G."/>
            <person name="Martin F."/>
            <person name="Kauserud H."/>
        </authorList>
    </citation>
    <scope>NUCLEOTIDE SEQUENCE</scope>
    <source>
        <strain evidence="4">CBHHK067</strain>
    </source>
</reference>
<dbReference type="GO" id="GO:0004601">
    <property type="term" value="F:peroxidase activity"/>
    <property type="evidence" value="ECO:0007669"/>
    <property type="project" value="UniProtKB-KW"/>
</dbReference>
<evidence type="ECO:0000313" key="5">
    <source>
        <dbReference type="Proteomes" id="UP001221757"/>
    </source>
</evidence>
<organism evidence="4 5">
    <name type="scientific">Mycena rosella</name>
    <name type="common">Pink bonnet</name>
    <name type="synonym">Agaricus rosellus</name>
    <dbReference type="NCBI Taxonomy" id="1033263"/>
    <lineage>
        <taxon>Eukaryota</taxon>
        <taxon>Fungi</taxon>
        <taxon>Dikarya</taxon>
        <taxon>Basidiomycota</taxon>
        <taxon>Agaricomycotina</taxon>
        <taxon>Agaricomycetes</taxon>
        <taxon>Agaricomycetidae</taxon>
        <taxon>Agaricales</taxon>
        <taxon>Marasmiineae</taxon>
        <taxon>Mycenaceae</taxon>
        <taxon>Mycena</taxon>
    </lineage>
</organism>